<dbReference type="EMBL" id="PISD01000069">
    <property type="protein sequence ID" value="PKG26373.1"/>
    <property type="molecule type" value="Genomic_DNA"/>
</dbReference>
<dbReference type="InterPro" id="IPR011053">
    <property type="entry name" value="Single_hybrid_motif"/>
</dbReference>
<dbReference type="PANTHER" id="PTHR45266">
    <property type="entry name" value="OXALOACETATE DECARBOXYLASE ALPHA CHAIN"/>
    <property type="match status" value="1"/>
</dbReference>
<reference evidence="3 4" key="1">
    <citation type="journal article" date="2010" name="Int. J. Syst. Evol. Microbiol.">
        <title>Bacillus horneckiae sp. nov., isolated from a spacecraft-assembly clean room.</title>
        <authorList>
            <person name="Vaishampayan P."/>
            <person name="Probst A."/>
            <person name="Krishnamurthi S."/>
            <person name="Ghosh S."/>
            <person name="Osman S."/>
            <person name="McDowall A."/>
            <person name="Ruckmani A."/>
            <person name="Mayilraj S."/>
            <person name="Venkateswaran K."/>
        </authorList>
    </citation>
    <scope>NUCLEOTIDE SEQUENCE [LARGE SCALE GENOMIC DNA]</scope>
    <source>
        <strain evidence="4">1PO1SC</strain>
    </source>
</reference>
<sequence>MIMLKSHMAGTVFKVLVQEGDEVQPGREVFILESMKMEIPVTAETNGRVCKVKANVGDFVNEGDVVLELDE</sequence>
<accession>A0A2N0ZA37</accession>
<dbReference type="NCBIfam" id="NF006079">
    <property type="entry name" value="PRK08225.1"/>
    <property type="match status" value="1"/>
</dbReference>
<dbReference type="GO" id="GO:0003989">
    <property type="term" value="F:acetyl-CoA carboxylase activity"/>
    <property type="evidence" value="ECO:0007669"/>
    <property type="project" value="UniProtKB-EC"/>
</dbReference>
<evidence type="ECO:0000313" key="3">
    <source>
        <dbReference type="EMBL" id="PKG26373.1"/>
    </source>
</evidence>
<dbReference type="PANTHER" id="PTHR45266:SF3">
    <property type="entry name" value="OXALOACETATE DECARBOXYLASE ALPHA CHAIN"/>
    <property type="match status" value="1"/>
</dbReference>
<dbReference type="Pfam" id="PF00364">
    <property type="entry name" value="Biotin_lipoyl"/>
    <property type="match status" value="1"/>
</dbReference>
<dbReference type="Proteomes" id="UP000233343">
    <property type="component" value="Unassembled WGS sequence"/>
</dbReference>
<dbReference type="Gene3D" id="2.40.50.100">
    <property type="match status" value="1"/>
</dbReference>
<evidence type="ECO:0000313" key="4">
    <source>
        <dbReference type="Proteomes" id="UP000233343"/>
    </source>
</evidence>
<dbReference type="SUPFAM" id="SSF51230">
    <property type="entry name" value="Single hybrid motif"/>
    <property type="match status" value="1"/>
</dbReference>
<dbReference type="PROSITE" id="PS50968">
    <property type="entry name" value="BIOTINYL_LIPOYL"/>
    <property type="match status" value="1"/>
</dbReference>
<organism evidence="3 4">
    <name type="scientific">Cytobacillus horneckiae</name>
    <dbReference type="NCBI Taxonomy" id="549687"/>
    <lineage>
        <taxon>Bacteria</taxon>
        <taxon>Bacillati</taxon>
        <taxon>Bacillota</taxon>
        <taxon>Bacilli</taxon>
        <taxon>Bacillales</taxon>
        <taxon>Bacillaceae</taxon>
        <taxon>Cytobacillus</taxon>
    </lineage>
</organism>
<gene>
    <name evidence="3" type="ORF">CWS20_24470</name>
</gene>
<keyword evidence="3" id="KW-0436">Ligase</keyword>
<evidence type="ECO:0000256" key="1">
    <source>
        <dbReference type="ARBA" id="ARBA00023267"/>
    </source>
</evidence>
<dbReference type="EC" id="6.4.1.2" evidence="3"/>
<dbReference type="AlphaFoldDB" id="A0A2N0ZA37"/>
<keyword evidence="1" id="KW-0092">Biotin</keyword>
<dbReference type="CDD" id="cd06850">
    <property type="entry name" value="biotinyl_domain"/>
    <property type="match status" value="1"/>
</dbReference>
<comment type="caution">
    <text evidence="3">The sequence shown here is derived from an EMBL/GenBank/DDBJ whole genome shotgun (WGS) entry which is preliminary data.</text>
</comment>
<dbReference type="InterPro" id="IPR050709">
    <property type="entry name" value="Biotin_Carboxyl_Carrier/Decarb"/>
</dbReference>
<protein>
    <submittedName>
        <fullName evidence="3">Acetyl-CoA carboxylase biotin carboxyl carrier protein subunit</fullName>
        <ecNumber evidence="3">6.4.1.2</ecNumber>
    </submittedName>
</protein>
<evidence type="ECO:0000259" key="2">
    <source>
        <dbReference type="PROSITE" id="PS50968"/>
    </source>
</evidence>
<keyword evidence="4" id="KW-1185">Reference proteome</keyword>
<dbReference type="InterPro" id="IPR000089">
    <property type="entry name" value="Biotin_lipoyl"/>
</dbReference>
<dbReference type="FunFam" id="2.40.50.100:FF:000003">
    <property type="entry name" value="Acetyl-CoA carboxylase biotin carboxyl carrier protein"/>
    <property type="match status" value="1"/>
</dbReference>
<name>A0A2N0ZA37_9BACI</name>
<dbReference type="NCBIfam" id="NF004547">
    <property type="entry name" value="PRK05889.1"/>
    <property type="match status" value="1"/>
</dbReference>
<feature type="domain" description="Lipoyl-binding" evidence="2">
    <location>
        <begin position="1"/>
        <end position="70"/>
    </location>
</feature>
<proteinExistence type="predicted"/>